<dbReference type="FunFam" id="3.30.470.20:FF:000037">
    <property type="entry name" value="Phosphoribosylaminoimidazole carboxylase, chloroplastic"/>
    <property type="match status" value="1"/>
</dbReference>
<keyword evidence="6 10" id="KW-0456">Lyase</keyword>
<evidence type="ECO:0000256" key="5">
    <source>
        <dbReference type="ARBA" id="ARBA00022840"/>
    </source>
</evidence>
<dbReference type="GO" id="GO:0005524">
    <property type="term" value="F:ATP binding"/>
    <property type="evidence" value="ECO:0007669"/>
    <property type="project" value="UniProtKB-UniRule"/>
</dbReference>
<dbReference type="SUPFAM" id="SSF51246">
    <property type="entry name" value="Rudiment single hybrid motif"/>
    <property type="match status" value="1"/>
</dbReference>
<evidence type="ECO:0000256" key="4">
    <source>
        <dbReference type="ARBA" id="ARBA00022793"/>
    </source>
</evidence>
<dbReference type="InterPro" id="IPR054350">
    <property type="entry name" value="PurT/PurK_preATP-grasp"/>
</dbReference>
<dbReference type="Pfam" id="PF02222">
    <property type="entry name" value="ATP-grasp"/>
    <property type="match status" value="1"/>
</dbReference>
<dbReference type="Gene3D" id="3.40.50.20">
    <property type="match status" value="1"/>
</dbReference>
<dbReference type="eggNOG" id="COG0026">
    <property type="taxonomic scope" value="Bacteria"/>
</dbReference>
<dbReference type="UniPathway" id="UPA00074">
    <property type="reaction ID" value="UER00942"/>
</dbReference>
<dbReference type="Gene3D" id="3.30.1490.20">
    <property type="entry name" value="ATP-grasp fold, A domain"/>
    <property type="match status" value="1"/>
</dbReference>
<dbReference type="InterPro" id="IPR011761">
    <property type="entry name" value="ATP-grasp"/>
</dbReference>
<dbReference type="InterPro" id="IPR003135">
    <property type="entry name" value="ATP-grasp_carboxylate-amine"/>
</dbReference>
<dbReference type="GO" id="GO:0046872">
    <property type="term" value="F:metal ion binding"/>
    <property type="evidence" value="ECO:0007669"/>
    <property type="project" value="InterPro"/>
</dbReference>
<dbReference type="SUPFAM" id="SSF52440">
    <property type="entry name" value="PreATP-grasp domain"/>
    <property type="match status" value="1"/>
</dbReference>
<evidence type="ECO:0000313" key="11">
    <source>
        <dbReference type="Proteomes" id="UP000010483"/>
    </source>
</evidence>
<dbReference type="InterPro" id="IPR016185">
    <property type="entry name" value="PreATP-grasp_dom_sf"/>
</dbReference>
<feature type="binding site" evidence="7">
    <location>
        <begin position="257"/>
        <end position="258"/>
    </location>
    <ligand>
        <name>ATP</name>
        <dbReference type="ChEBI" id="CHEBI:30616"/>
    </ligand>
</feature>
<keyword evidence="4" id="KW-0210">Decarboxylase</keyword>
<dbReference type="KEGG" id="csn:Cyast_0494"/>
<dbReference type="EC" id="6.3.4.18" evidence="7 8"/>
<dbReference type="PANTHER" id="PTHR11609">
    <property type="entry name" value="PURINE BIOSYNTHESIS PROTEIN 6/7, PUR6/7"/>
    <property type="match status" value="1"/>
</dbReference>
<dbReference type="AlphaFoldDB" id="K9YK32"/>
<feature type="domain" description="ATP-grasp" evidence="9">
    <location>
        <begin position="105"/>
        <end position="287"/>
    </location>
</feature>
<dbReference type="EMBL" id="CP003940">
    <property type="protein sequence ID" value="AFZ46473.1"/>
    <property type="molecule type" value="Genomic_DNA"/>
</dbReference>
<dbReference type="InterPro" id="IPR013815">
    <property type="entry name" value="ATP_grasp_subdomain_1"/>
</dbReference>
<comment type="caution">
    <text evidence="7">Lacks conserved residue(s) required for the propagation of feature annotation.</text>
</comment>
<evidence type="ECO:0000313" key="10">
    <source>
        <dbReference type="EMBL" id="AFZ46473.1"/>
    </source>
</evidence>
<feature type="binding site" evidence="7">
    <location>
        <position position="101"/>
    </location>
    <ligand>
        <name>ATP</name>
        <dbReference type="ChEBI" id="CHEBI:30616"/>
    </ligand>
</feature>
<evidence type="ECO:0000256" key="3">
    <source>
        <dbReference type="ARBA" id="ARBA00022755"/>
    </source>
</evidence>
<proteinExistence type="inferred from homology"/>
<sequence>MTRVGVIGGGQLAWMMAQEAPSEGVVLSVQTPSKKDSAVSLADRFVLAEVDSVEGTQKLAENCDVITFENEFVDLEGLQVLANKGVCFRPSLDSLAPLLDKYDQRCFLQNLGLPVPRFKDFEHQKDLEIFGFPVVLKVRRHGYDGQGTMIINSAEQLDSALEVLGDVPFLVEEFVPFEAELAVIAARGIDGAVVCYPVVETYQKNQVCRWTIAPTNITIAQSEQVKAIAHKLLKALNYVGVMGIELFLTKEGQILVNETAPRTHNSGHYTLDGCVTSQFALQLRAVTGKPLGDLSFRQQGAIMVNLLGLEDDNYQPKLDRIAQIKNAYVHWYQKAESRPGRKMGHVTVLIDNTIQEPRAIVQQIESMWYQ</sequence>
<comment type="function">
    <text evidence="8">Catalyzes the ATP-dependent conversion of 5-aminoimidazole ribonucleotide (AIR) and HCO(3)- to N5-carboxyaminoimidazole ribonucleotide (N5-CAIR).</text>
</comment>
<feature type="binding site" evidence="7">
    <location>
        <begin position="172"/>
        <end position="175"/>
    </location>
    <ligand>
        <name>ATP</name>
        <dbReference type="ChEBI" id="CHEBI:30616"/>
    </ligand>
</feature>
<dbReference type="PANTHER" id="PTHR11609:SF5">
    <property type="entry name" value="PHOSPHORIBOSYLAMINOIMIDAZOLE CARBOXYLASE"/>
    <property type="match status" value="1"/>
</dbReference>
<dbReference type="HOGENOM" id="CLU_011534_0_2_3"/>
<dbReference type="GO" id="GO:0034028">
    <property type="term" value="F:5-(carboxyamino)imidazole ribonucleotide synthase activity"/>
    <property type="evidence" value="ECO:0007669"/>
    <property type="project" value="UniProtKB-UniRule"/>
</dbReference>
<gene>
    <name evidence="7 8" type="primary">purK</name>
    <name evidence="10" type="ordered locus">Cyast_0494</name>
</gene>
<dbReference type="InterPro" id="IPR040686">
    <property type="entry name" value="PurK_C"/>
</dbReference>
<comment type="function">
    <text evidence="7">Catalyzes the ATP-dependent conversion of 5-aminoimidazole ribonucleotide (AIR) and HCO(3)(-) to N5-carboxyaminoimidazole ribonucleotide (N5-CAIR).</text>
</comment>
<organism evidence="10 11">
    <name type="scientific">Cyanobacterium stanieri (strain ATCC 29140 / PCC 7202)</name>
    <dbReference type="NCBI Taxonomy" id="292563"/>
    <lineage>
        <taxon>Bacteria</taxon>
        <taxon>Bacillati</taxon>
        <taxon>Cyanobacteriota</taxon>
        <taxon>Cyanophyceae</taxon>
        <taxon>Oscillatoriophycideae</taxon>
        <taxon>Chroococcales</taxon>
        <taxon>Geminocystaceae</taxon>
        <taxon>Cyanobacterium</taxon>
    </lineage>
</organism>
<keyword evidence="2 7" id="KW-0547">Nucleotide-binding</keyword>
<evidence type="ECO:0000256" key="1">
    <source>
        <dbReference type="ARBA" id="ARBA00022598"/>
    </source>
</evidence>
<keyword evidence="5 7" id="KW-0067">ATP-binding</keyword>
<dbReference type="Gene3D" id="3.30.470.20">
    <property type="entry name" value="ATP-grasp fold, B domain"/>
    <property type="match status" value="1"/>
</dbReference>
<keyword evidence="11" id="KW-1185">Reference proteome</keyword>
<dbReference type="Proteomes" id="UP000010483">
    <property type="component" value="Chromosome"/>
</dbReference>
<keyword evidence="1 7" id="KW-0436">Ligase</keyword>
<dbReference type="GO" id="GO:0004638">
    <property type="term" value="F:phosphoribosylaminoimidazole carboxylase activity"/>
    <property type="evidence" value="ECO:0007669"/>
    <property type="project" value="InterPro"/>
</dbReference>
<accession>K9YK32</accession>
<evidence type="ECO:0000256" key="2">
    <source>
        <dbReference type="ARBA" id="ARBA00022741"/>
    </source>
</evidence>
<feature type="binding site" evidence="7">
    <location>
        <position position="180"/>
    </location>
    <ligand>
        <name>ATP</name>
        <dbReference type="ChEBI" id="CHEBI:30616"/>
    </ligand>
</feature>
<evidence type="ECO:0000259" key="9">
    <source>
        <dbReference type="PROSITE" id="PS50975"/>
    </source>
</evidence>
<dbReference type="NCBIfam" id="NF004679">
    <property type="entry name" value="PRK06019.1-5"/>
    <property type="match status" value="1"/>
</dbReference>
<reference evidence="11" key="1">
    <citation type="journal article" date="2013" name="Proc. Natl. Acad. Sci. U.S.A.">
        <title>Improving the coverage of the cyanobacterial phylum using diversity-driven genome sequencing.</title>
        <authorList>
            <person name="Shih P.M."/>
            <person name="Wu D."/>
            <person name="Latifi A."/>
            <person name="Axen S.D."/>
            <person name="Fewer D.P."/>
            <person name="Talla E."/>
            <person name="Calteau A."/>
            <person name="Cai F."/>
            <person name="Tandeau de Marsac N."/>
            <person name="Rippka R."/>
            <person name="Herdman M."/>
            <person name="Sivonen K."/>
            <person name="Coursin T."/>
            <person name="Laurent T."/>
            <person name="Goodwin L."/>
            <person name="Nolan M."/>
            <person name="Davenport K.W."/>
            <person name="Han C.S."/>
            <person name="Rubin E.M."/>
            <person name="Eisen J.A."/>
            <person name="Woyke T."/>
            <person name="Gugger M."/>
            <person name="Kerfeld C.A."/>
        </authorList>
    </citation>
    <scope>NUCLEOTIDE SEQUENCE [LARGE SCALE GENOMIC DNA]</scope>
    <source>
        <strain evidence="11">ATCC 29140 / PCC 7202</strain>
    </source>
</reference>
<dbReference type="InterPro" id="IPR005875">
    <property type="entry name" value="PurK"/>
</dbReference>
<evidence type="ECO:0000256" key="8">
    <source>
        <dbReference type="RuleBase" id="RU361200"/>
    </source>
</evidence>
<keyword evidence="3 7" id="KW-0658">Purine biosynthesis</keyword>
<dbReference type="InterPro" id="IPR011054">
    <property type="entry name" value="Rudment_hybrid_motif"/>
</dbReference>
<evidence type="ECO:0000256" key="6">
    <source>
        <dbReference type="ARBA" id="ARBA00023239"/>
    </source>
</evidence>
<dbReference type="GO" id="GO:0006189">
    <property type="term" value="P:'de novo' IMP biosynthetic process"/>
    <property type="evidence" value="ECO:0007669"/>
    <property type="project" value="UniProtKB-UniRule"/>
</dbReference>
<dbReference type="SUPFAM" id="SSF56059">
    <property type="entry name" value="Glutathione synthetase ATP-binding domain-like"/>
    <property type="match status" value="1"/>
</dbReference>
<comment type="subunit">
    <text evidence="7 8">Homodimer.</text>
</comment>
<dbReference type="HAMAP" id="MF_01928">
    <property type="entry name" value="PurK"/>
    <property type="match status" value="1"/>
</dbReference>
<comment type="similarity">
    <text evidence="7 8">Belongs to the PurK/PurT family.</text>
</comment>
<dbReference type="STRING" id="292563.Cyast_0494"/>
<comment type="catalytic activity">
    <reaction evidence="7 8">
        <text>5-amino-1-(5-phospho-beta-D-ribosyl)imidazole + hydrogencarbonate + ATP = 5-carboxyamino-1-(5-phospho-D-ribosyl)imidazole + ADP + phosphate + 2 H(+)</text>
        <dbReference type="Rhea" id="RHEA:19317"/>
        <dbReference type="ChEBI" id="CHEBI:15378"/>
        <dbReference type="ChEBI" id="CHEBI:17544"/>
        <dbReference type="ChEBI" id="CHEBI:30616"/>
        <dbReference type="ChEBI" id="CHEBI:43474"/>
        <dbReference type="ChEBI" id="CHEBI:58730"/>
        <dbReference type="ChEBI" id="CHEBI:137981"/>
        <dbReference type="ChEBI" id="CHEBI:456216"/>
        <dbReference type="EC" id="6.3.4.18"/>
    </reaction>
</comment>
<dbReference type="PROSITE" id="PS50975">
    <property type="entry name" value="ATP_GRASP"/>
    <property type="match status" value="1"/>
</dbReference>
<dbReference type="PATRIC" id="fig|292563.3.peg.515"/>
<dbReference type="NCBIfam" id="TIGR01161">
    <property type="entry name" value="purK"/>
    <property type="match status" value="1"/>
</dbReference>
<evidence type="ECO:0000256" key="7">
    <source>
        <dbReference type="HAMAP-Rule" id="MF_01928"/>
    </source>
</evidence>
<dbReference type="Pfam" id="PF17769">
    <property type="entry name" value="PurK_C"/>
    <property type="match status" value="1"/>
</dbReference>
<dbReference type="Pfam" id="PF22660">
    <property type="entry name" value="RS_preATP-grasp-like"/>
    <property type="match status" value="1"/>
</dbReference>
<name>K9YK32_CYASC</name>
<comment type="pathway">
    <text evidence="7 8">Purine metabolism; IMP biosynthesis via de novo pathway; 5-amino-1-(5-phospho-D-ribosyl)imidazole-4-carboxylate from 5-amino-1-(5-phospho-D-ribosyl)imidazole (N5-CAIR route): step 1/2.</text>
</comment>
<feature type="binding site" evidence="7">
    <location>
        <position position="137"/>
    </location>
    <ligand>
        <name>ATP</name>
        <dbReference type="ChEBI" id="CHEBI:30616"/>
    </ligand>
</feature>
<protein>
    <recommendedName>
        <fullName evidence="7 8">N5-carboxyaminoimidazole ribonucleotide synthase</fullName>
        <shortName evidence="7 8">N5-CAIR synthase</shortName>
        <ecNumber evidence="7 8">6.3.4.18</ecNumber>
    </recommendedName>
    <alternativeName>
        <fullName evidence="7 8">5-(carboxyamino)imidazole ribonucleotide synthetase</fullName>
    </alternativeName>
</protein>